<reference evidence="3" key="1">
    <citation type="submission" date="2023-07" db="EMBL/GenBank/DDBJ databases">
        <title>30 novel species of actinomycetes from the DSMZ collection.</title>
        <authorList>
            <person name="Nouioui I."/>
        </authorList>
    </citation>
    <scope>NUCLEOTIDE SEQUENCE [LARGE SCALE GENOMIC DNA]</scope>
    <source>
        <strain evidence="3">DSM 41921</strain>
    </source>
</reference>
<keyword evidence="3" id="KW-1185">Reference proteome</keyword>
<evidence type="ECO:0000313" key="3">
    <source>
        <dbReference type="Proteomes" id="UP001183586"/>
    </source>
</evidence>
<gene>
    <name evidence="2" type="ORF">RM641_29280</name>
</gene>
<keyword evidence="1" id="KW-1133">Transmembrane helix</keyword>
<protein>
    <recommendedName>
        <fullName evidence="4">DUF1616 domain-containing protein</fullName>
    </recommendedName>
</protein>
<feature type="transmembrane region" description="Helical" evidence="1">
    <location>
        <begin position="30"/>
        <end position="50"/>
    </location>
</feature>
<dbReference type="EMBL" id="JAVREU010000017">
    <property type="protein sequence ID" value="MDT0391528.1"/>
    <property type="molecule type" value="Genomic_DNA"/>
</dbReference>
<accession>A0ABU2PH96</accession>
<keyword evidence="1" id="KW-0472">Membrane</keyword>
<evidence type="ECO:0000256" key="1">
    <source>
        <dbReference type="SAM" id="Phobius"/>
    </source>
</evidence>
<evidence type="ECO:0000313" key="2">
    <source>
        <dbReference type="EMBL" id="MDT0391528.1"/>
    </source>
</evidence>
<sequence>MTWTRWAVALSGWVALAVTQLPETSPLRRAIVVLFLLLCPGLAATLLWGREVFVRGAGPARLLEGAVLVVGGSLSLTALAAEALFLSNAFTLTRALLVLAALSSLLVLASALRGRLHHEHRALASED</sequence>
<keyword evidence="1" id="KW-0812">Transmembrane</keyword>
<organism evidence="2 3">
    <name type="scientific">Streptomyces dubilierae</name>
    <dbReference type="NCBI Taxonomy" id="3075533"/>
    <lineage>
        <taxon>Bacteria</taxon>
        <taxon>Bacillati</taxon>
        <taxon>Actinomycetota</taxon>
        <taxon>Actinomycetes</taxon>
        <taxon>Kitasatosporales</taxon>
        <taxon>Streptomycetaceae</taxon>
        <taxon>Streptomyces</taxon>
    </lineage>
</organism>
<feature type="transmembrane region" description="Helical" evidence="1">
    <location>
        <begin position="92"/>
        <end position="112"/>
    </location>
</feature>
<feature type="transmembrane region" description="Helical" evidence="1">
    <location>
        <begin position="62"/>
        <end position="86"/>
    </location>
</feature>
<proteinExistence type="predicted"/>
<dbReference type="RefSeq" id="WP_311687033.1">
    <property type="nucleotide sequence ID" value="NZ_JAVREU010000017.1"/>
</dbReference>
<dbReference type="Proteomes" id="UP001183586">
    <property type="component" value="Unassembled WGS sequence"/>
</dbReference>
<name>A0ABU2PH96_9ACTN</name>
<evidence type="ECO:0008006" key="4">
    <source>
        <dbReference type="Google" id="ProtNLM"/>
    </source>
</evidence>
<comment type="caution">
    <text evidence="2">The sequence shown here is derived from an EMBL/GenBank/DDBJ whole genome shotgun (WGS) entry which is preliminary data.</text>
</comment>